<evidence type="ECO:0000313" key="2">
    <source>
        <dbReference type="EMBL" id="VFK09121.1"/>
    </source>
</evidence>
<dbReference type="AlphaFoldDB" id="A0A450VWC8"/>
<keyword evidence="1" id="KW-0472">Membrane</keyword>
<evidence type="ECO:0000256" key="1">
    <source>
        <dbReference type="SAM" id="Phobius"/>
    </source>
</evidence>
<reference evidence="2" key="1">
    <citation type="submission" date="2019-02" db="EMBL/GenBank/DDBJ databases">
        <authorList>
            <person name="Gruber-Vodicka R. H."/>
            <person name="Seah K. B. B."/>
        </authorList>
    </citation>
    <scope>NUCLEOTIDE SEQUENCE</scope>
    <source>
        <strain evidence="2">BECK_S313</strain>
    </source>
</reference>
<protein>
    <submittedName>
        <fullName evidence="2">Uncharacterized protein</fullName>
    </submittedName>
</protein>
<accession>A0A450VWC8</accession>
<dbReference type="EMBL" id="CAADFK010000005">
    <property type="protein sequence ID" value="VFK09121.1"/>
    <property type="molecule type" value="Genomic_DNA"/>
</dbReference>
<keyword evidence="1" id="KW-0812">Transmembrane</keyword>
<keyword evidence="1" id="KW-1133">Transmembrane helix</keyword>
<organism evidence="2">
    <name type="scientific">Candidatus Kentrum sp. LPFa</name>
    <dbReference type="NCBI Taxonomy" id="2126335"/>
    <lineage>
        <taxon>Bacteria</taxon>
        <taxon>Pseudomonadati</taxon>
        <taxon>Pseudomonadota</taxon>
        <taxon>Gammaproteobacteria</taxon>
        <taxon>Candidatus Kentrum</taxon>
    </lineage>
</organism>
<name>A0A450VWC8_9GAMM</name>
<sequence length="53" mass="5703">MGAGLKQFAYGVVAIIAAILAGFFGGMICPMVAWMDTGVVYRHRKSIVTDKHC</sequence>
<feature type="transmembrane region" description="Helical" evidence="1">
    <location>
        <begin position="12"/>
        <end position="35"/>
    </location>
</feature>
<proteinExistence type="predicted"/>
<gene>
    <name evidence="2" type="ORF">BECKLPF1236B_GA0070989_100528</name>
</gene>